<organism evidence="2 3">
    <name type="scientific">Dictyobacter vulcani</name>
    <dbReference type="NCBI Taxonomy" id="2607529"/>
    <lineage>
        <taxon>Bacteria</taxon>
        <taxon>Bacillati</taxon>
        <taxon>Chloroflexota</taxon>
        <taxon>Ktedonobacteria</taxon>
        <taxon>Ktedonobacterales</taxon>
        <taxon>Dictyobacteraceae</taxon>
        <taxon>Dictyobacter</taxon>
    </lineage>
</organism>
<feature type="domain" description="Glyoxalase/fosfomycin resistance/dioxygenase" evidence="1">
    <location>
        <begin position="20"/>
        <end position="101"/>
    </location>
</feature>
<dbReference type="SUPFAM" id="SSF54593">
    <property type="entry name" value="Glyoxalase/Bleomycin resistance protein/Dihydroxybiphenyl dioxygenase"/>
    <property type="match status" value="1"/>
</dbReference>
<dbReference type="Proteomes" id="UP000326912">
    <property type="component" value="Unassembled WGS sequence"/>
</dbReference>
<dbReference type="AlphaFoldDB" id="A0A5J4KWC4"/>
<dbReference type="InterPro" id="IPR004360">
    <property type="entry name" value="Glyas_Fos-R_dOase_dom"/>
</dbReference>
<proteinExistence type="predicted"/>
<evidence type="ECO:0000313" key="2">
    <source>
        <dbReference type="EMBL" id="GER90429.1"/>
    </source>
</evidence>
<evidence type="ECO:0000313" key="3">
    <source>
        <dbReference type="Proteomes" id="UP000326912"/>
    </source>
</evidence>
<dbReference type="Pfam" id="PF00903">
    <property type="entry name" value="Glyoxalase"/>
    <property type="match status" value="1"/>
</dbReference>
<accession>A0A5J4KWC4</accession>
<gene>
    <name evidence="2" type="ORF">KDW_45910</name>
</gene>
<keyword evidence="3" id="KW-1185">Reference proteome</keyword>
<comment type="caution">
    <text evidence="2">The sequence shown here is derived from an EMBL/GenBank/DDBJ whole genome shotgun (WGS) entry which is preliminary data.</text>
</comment>
<evidence type="ECO:0000259" key="1">
    <source>
        <dbReference type="Pfam" id="PF00903"/>
    </source>
</evidence>
<sequence>MAIDPHTEQQETVKNWPLRRVGLRVQNMQRSLDYYQRLGLTVVRDERDVDGNGSVGLGAGTNELLQLRTLPGGRPRPRHTAGLFHFALLVPDEPSWDPFYSTCWNATITSRWEVPQTIWSARHSI</sequence>
<protein>
    <recommendedName>
        <fullName evidence="1">Glyoxalase/fosfomycin resistance/dioxygenase domain-containing protein</fullName>
    </recommendedName>
</protein>
<name>A0A5J4KWC4_9CHLR</name>
<dbReference type="Gene3D" id="3.10.180.10">
    <property type="entry name" value="2,3-Dihydroxybiphenyl 1,2-Dioxygenase, domain 1"/>
    <property type="match status" value="1"/>
</dbReference>
<dbReference type="EMBL" id="BKZW01000002">
    <property type="protein sequence ID" value="GER90429.1"/>
    <property type="molecule type" value="Genomic_DNA"/>
</dbReference>
<dbReference type="InterPro" id="IPR029068">
    <property type="entry name" value="Glyas_Bleomycin-R_OHBP_Dase"/>
</dbReference>
<dbReference type="RefSeq" id="WP_151758175.1">
    <property type="nucleotide sequence ID" value="NZ_BKZW01000002.1"/>
</dbReference>
<reference evidence="2 3" key="1">
    <citation type="submission" date="2019-10" db="EMBL/GenBank/DDBJ databases">
        <title>Dictyobacter vulcani sp. nov., within the class Ktedonobacteria, isolated from soil of volcanic Mt. Zao.</title>
        <authorList>
            <person name="Zheng Y."/>
            <person name="Wang C.M."/>
            <person name="Sakai Y."/>
            <person name="Abe K."/>
            <person name="Yokota A."/>
            <person name="Yabe S."/>
        </authorList>
    </citation>
    <scope>NUCLEOTIDE SEQUENCE [LARGE SCALE GENOMIC DNA]</scope>
    <source>
        <strain evidence="2 3">W12</strain>
    </source>
</reference>